<gene>
    <name evidence="1" type="ORF">BU25DRAFT_318223</name>
</gene>
<protein>
    <submittedName>
        <fullName evidence="1">HET-domain-containing protein</fullName>
    </submittedName>
</protein>
<evidence type="ECO:0000313" key="2">
    <source>
        <dbReference type="Proteomes" id="UP000799754"/>
    </source>
</evidence>
<dbReference type="EMBL" id="MU006705">
    <property type="protein sequence ID" value="KAF2631323.1"/>
    <property type="molecule type" value="Genomic_DNA"/>
</dbReference>
<evidence type="ECO:0000313" key="1">
    <source>
        <dbReference type="EMBL" id="KAF2631323.1"/>
    </source>
</evidence>
<name>A0ACB6SBA3_9PLEO</name>
<dbReference type="Proteomes" id="UP000799754">
    <property type="component" value="Unassembled WGS sequence"/>
</dbReference>
<organism evidence="1 2">
    <name type="scientific">Macroventuria anomochaeta</name>
    <dbReference type="NCBI Taxonomy" id="301207"/>
    <lineage>
        <taxon>Eukaryota</taxon>
        <taxon>Fungi</taxon>
        <taxon>Dikarya</taxon>
        <taxon>Ascomycota</taxon>
        <taxon>Pezizomycotina</taxon>
        <taxon>Dothideomycetes</taxon>
        <taxon>Pleosporomycetidae</taxon>
        <taxon>Pleosporales</taxon>
        <taxon>Pleosporineae</taxon>
        <taxon>Didymellaceae</taxon>
        <taxon>Macroventuria</taxon>
    </lineage>
</organism>
<comment type="caution">
    <text evidence="1">The sequence shown here is derived from an EMBL/GenBank/DDBJ whole genome shotgun (WGS) entry which is preliminary data.</text>
</comment>
<feature type="non-terminal residue" evidence="1">
    <location>
        <position position="1"/>
    </location>
</feature>
<accession>A0ACB6SBA3</accession>
<keyword evidence="2" id="KW-1185">Reference proteome</keyword>
<proteinExistence type="predicted"/>
<reference evidence="1" key="1">
    <citation type="journal article" date="2020" name="Stud. Mycol.">
        <title>101 Dothideomycetes genomes: a test case for predicting lifestyles and emergence of pathogens.</title>
        <authorList>
            <person name="Haridas S."/>
            <person name="Albert R."/>
            <person name="Binder M."/>
            <person name="Bloem J."/>
            <person name="Labutti K."/>
            <person name="Salamov A."/>
            <person name="Andreopoulos B."/>
            <person name="Baker S."/>
            <person name="Barry K."/>
            <person name="Bills G."/>
            <person name="Bluhm B."/>
            <person name="Cannon C."/>
            <person name="Castanera R."/>
            <person name="Culley D."/>
            <person name="Daum C."/>
            <person name="Ezra D."/>
            <person name="Gonzalez J."/>
            <person name="Henrissat B."/>
            <person name="Kuo A."/>
            <person name="Liang C."/>
            <person name="Lipzen A."/>
            <person name="Lutzoni F."/>
            <person name="Magnuson J."/>
            <person name="Mondo S."/>
            <person name="Nolan M."/>
            <person name="Ohm R."/>
            <person name="Pangilinan J."/>
            <person name="Park H.-J."/>
            <person name="Ramirez L."/>
            <person name="Alfaro M."/>
            <person name="Sun H."/>
            <person name="Tritt A."/>
            <person name="Yoshinaga Y."/>
            <person name="Zwiers L.-H."/>
            <person name="Turgeon B."/>
            <person name="Goodwin S."/>
            <person name="Spatafora J."/>
            <person name="Crous P."/>
            <person name="Grigoriev I."/>
        </authorList>
    </citation>
    <scope>NUCLEOTIDE SEQUENCE</scope>
    <source>
        <strain evidence="1">CBS 525.71</strain>
    </source>
</reference>
<feature type="non-terminal residue" evidence="1">
    <location>
        <position position="172"/>
    </location>
</feature>
<sequence length="172" mass="19362">PYTSIDSEKGDIRLLELQPGRFQDVLDIRLVASNLLHGAEQAYEALSYVWGTSICPQKAILNGIPVTITENLDCALRHLRLKLTTRTLWIDALSMNQADIQERNHQVQIMGKIYSTAVGVIVWLGPVNEKDLHLKAASIETPRSVPSEAIHRLIARPWFCRAWVVQELALSK</sequence>